<reference evidence="1 2" key="2">
    <citation type="journal article" date="2016" name="Genome Announc.">
        <title>Draft Genome Sequence of the N2-Fixing Cyanobacterium Nostoc piscinale CENA21, Isolated from the Brazilian Amazon Floodplain.</title>
        <authorList>
            <person name="Leao T."/>
            <person name="Guimaraes P.I."/>
            <person name="de Melo A.G."/>
            <person name="Ramos R.T."/>
            <person name="Leao P.N."/>
            <person name="Silva A."/>
            <person name="Fiore M.F."/>
            <person name="Schneider M.P."/>
        </authorList>
    </citation>
    <scope>NUCLEOTIDE SEQUENCE [LARGE SCALE GENOMIC DNA]</scope>
    <source>
        <strain evidence="1 2">CENA21</strain>
    </source>
</reference>
<dbReference type="NCBIfam" id="NF045621">
    <property type="entry name" value="Npun_F0813_fam"/>
    <property type="match status" value="1"/>
</dbReference>
<reference evidence="2" key="1">
    <citation type="submission" date="2015-07" db="EMBL/GenBank/DDBJ databases">
        <title>Genome Of Nitrogen-Fixing Cyanobacterium Nostoc piscinale CENA21 From Solimoes/Amazon River Floodplain Sediments And Comparative Genomics To Uncover Biosynthetic Natural Products Potential.</title>
        <authorList>
            <person name="Leao T.F."/>
            <person name="Leao P.N."/>
            <person name="Guimaraes P.I."/>
            <person name="de Melo A.G.C."/>
            <person name="Ramos R.T.J."/>
            <person name="Silva A."/>
            <person name="Fiore M.F."/>
            <person name="Schneider M.P.C."/>
        </authorList>
    </citation>
    <scope>NUCLEOTIDE SEQUENCE [LARGE SCALE GENOMIC DNA]</scope>
    <source>
        <strain evidence="2">CENA21</strain>
    </source>
</reference>
<dbReference type="EMBL" id="CP012036">
    <property type="protein sequence ID" value="ALF51686.1"/>
    <property type="molecule type" value="Genomic_DNA"/>
</dbReference>
<evidence type="ECO:0000313" key="2">
    <source>
        <dbReference type="Proteomes" id="UP000062645"/>
    </source>
</evidence>
<evidence type="ECO:0000313" key="1">
    <source>
        <dbReference type="EMBL" id="ALF51686.1"/>
    </source>
</evidence>
<dbReference type="STRING" id="224013.ACX27_00610"/>
<keyword evidence="2" id="KW-1185">Reference proteome</keyword>
<proteinExistence type="predicted"/>
<dbReference type="Pfam" id="PF24276">
    <property type="entry name" value="DUF7469"/>
    <property type="match status" value="1"/>
</dbReference>
<dbReference type="InterPro" id="IPR054638">
    <property type="entry name" value="Npun_F0813-like"/>
</dbReference>
<dbReference type="KEGG" id="npz:ACX27_00610"/>
<dbReference type="OrthoDB" id="581893at2"/>
<dbReference type="PATRIC" id="fig|224013.5.peg.145"/>
<dbReference type="InterPro" id="IPR055892">
    <property type="entry name" value="DUF7469"/>
</dbReference>
<organism evidence="1 2">
    <name type="scientific">Nostoc piscinale CENA21</name>
    <dbReference type="NCBI Taxonomy" id="224013"/>
    <lineage>
        <taxon>Bacteria</taxon>
        <taxon>Bacillati</taxon>
        <taxon>Cyanobacteriota</taxon>
        <taxon>Cyanophyceae</taxon>
        <taxon>Nostocales</taxon>
        <taxon>Nostocaceae</taxon>
        <taxon>Nostoc</taxon>
    </lineage>
</organism>
<accession>A0A0M4THA0</accession>
<sequence>MFILKRQDVEISSIQHPKRDQQVPILHYQGQTFRLISLFKANQEEEARALWRDLTDNRGKACVLLEEPDRFSIWGKIRLEQLDGDTGGHGKTDILIQASILLLQAVHLDIEEFLGARQLTLFEKDMGEVFRQQKFPEASSPESVKHLVTIDPLEDTKLPAWQENHVTTFLQELHKLGKTYFGNANFANKVADRLQDMAEGERSLFISWLNQSSLNKLWQ</sequence>
<name>A0A0M4THA0_9NOSO</name>
<gene>
    <name evidence="1" type="ORF">ACX27_00610</name>
</gene>
<dbReference type="Proteomes" id="UP000062645">
    <property type="component" value="Chromosome"/>
</dbReference>
<protein>
    <submittedName>
        <fullName evidence="1">Uncharacterized protein</fullName>
    </submittedName>
</protein>
<dbReference type="AlphaFoldDB" id="A0A0M4THA0"/>
<dbReference type="RefSeq" id="WP_062287103.1">
    <property type="nucleotide sequence ID" value="NZ_CP012036.1"/>
</dbReference>